<dbReference type="PANTHER" id="PTHR46880">
    <property type="entry name" value="RAS-ASSOCIATING DOMAIN-CONTAINING PROTEIN"/>
    <property type="match status" value="1"/>
</dbReference>
<sequence>MHPFFKQRRRIEEEATAESAPAVVNSEASTSFVLSTPEIPTEPENVSWPDVWTNEMWNEKRKLYPWLNSSNGKIGCGYCASIKNLGSLKSQGVAISKEWASTTVCCYGSDRGKKLTSLRKKIFEHLKSDAHVNAVKILESAKIQPLEKSVDRQNRSEINETCKVFRTAYFLAKPDRPYSDHFDLLELQQLNGADMAHGLRSRFSATNIIDHVAQEMKLKICKRIIEINGKISILFDESTTLSSKTTLIV</sequence>
<dbReference type="EMBL" id="JAFNEN010000559">
    <property type="protein sequence ID" value="KAG8180548.1"/>
    <property type="molecule type" value="Genomic_DNA"/>
</dbReference>
<keyword evidence="2" id="KW-1185">Reference proteome</keyword>
<comment type="caution">
    <text evidence="1">The sequence shown here is derived from an EMBL/GenBank/DDBJ whole genome shotgun (WGS) entry which is preliminary data.</text>
</comment>
<evidence type="ECO:0000313" key="1">
    <source>
        <dbReference type="EMBL" id="KAG8180548.1"/>
    </source>
</evidence>
<protein>
    <recommendedName>
        <fullName evidence="3">DUF4371 domain-containing protein</fullName>
    </recommendedName>
</protein>
<gene>
    <name evidence="1" type="ORF">JTE90_018168</name>
</gene>
<accession>A0AAV6U9M2</accession>
<dbReference type="AlphaFoldDB" id="A0AAV6U9M2"/>
<proteinExistence type="predicted"/>
<reference evidence="1 2" key="1">
    <citation type="journal article" date="2022" name="Nat. Ecol. Evol.">
        <title>A masculinizing supergene underlies an exaggerated male reproductive morph in a spider.</title>
        <authorList>
            <person name="Hendrickx F."/>
            <person name="De Corte Z."/>
            <person name="Sonet G."/>
            <person name="Van Belleghem S.M."/>
            <person name="Kostlbacher S."/>
            <person name="Vangestel C."/>
        </authorList>
    </citation>
    <scope>NUCLEOTIDE SEQUENCE [LARGE SCALE GENOMIC DNA]</scope>
    <source>
        <strain evidence="1">W744_W776</strain>
    </source>
</reference>
<evidence type="ECO:0000313" key="2">
    <source>
        <dbReference type="Proteomes" id="UP000827092"/>
    </source>
</evidence>
<dbReference type="PANTHER" id="PTHR46880:SF5">
    <property type="entry name" value="DUF4371 DOMAIN-CONTAINING PROTEIN"/>
    <property type="match status" value="1"/>
</dbReference>
<name>A0AAV6U9M2_9ARAC</name>
<evidence type="ECO:0008006" key="3">
    <source>
        <dbReference type="Google" id="ProtNLM"/>
    </source>
</evidence>
<organism evidence="1 2">
    <name type="scientific">Oedothorax gibbosus</name>
    <dbReference type="NCBI Taxonomy" id="931172"/>
    <lineage>
        <taxon>Eukaryota</taxon>
        <taxon>Metazoa</taxon>
        <taxon>Ecdysozoa</taxon>
        <taxon>Arthropoda</taxon>
        <taxon>Chelicerata</taxon>
        <taxon>Arachnida</taxon>
        <taxon>Araneae</taxon>
        <taxon>Araneomorphae</taxon>
        <taxon>Entelegynae</taxon>
        <taxon>Araneoidea</taxon>
        <taxon>Linyphiidae</taxon>
        <taxon>Erigoninae</taxon>
        <taxon>Oedothorax</taxon>
    </lineage>
</organism>
<dbReference type="Proteomes" id="UP000827092">
    <property type="component" value="Unassembled WGS sequence"/>
</dbReference>